<dbReference type="OrthoDB" id="86584at2"/>
<reference evidence="1 2" key="1">
    <citation type="journal article" date="2014" name="ISME J.">
        <title>Candidatus Competibacter-lineage genomes retrieved from metagenomes reveal functional metabolic diversity.</title>
        <authorList>
            <person name="McIlroy S.J."/>
            <person name="Albertsen M."/>
            <person name="Andresen E.K."/>
            <person name="Saunders A.M."/>
            <person name="Kristiansen R."/>
            <person name="Stokholm-Bjerregaard M."/>
            <person name="Nielsen K.L."/>
            <person name="Nielsen P.H."/>
        </authorList>
    </citation>
    <scope>NUCLEOTIDE SEQUENCE [LARGE SCALE GENOMIC DNA]</scope>
    <source>
        <strain evidence="1 2">Run_B_J11</strain>
    </source>
</reference>
<sequence length="389" mass="44244">MDRKTYKLYRNSSDPVLKPRLAQALKRNHHDATDNNYAVLENHGGVCPMLTVEKLCSIQLRLGEKALCHTCMVYPRAGTLVAGRHQIVGTVSCPELARQALLRPEGIQLEEVELPLTGTVARLKFARSINPDQPEQPSDQFFQPLRTFSLRLLQHRAWPLWRRIAGLALFCRLVDQRVEQGKVDTLPGLIDTFNTLLDDGGLAAQIDLIQLDMTPLQRQLLDALGVERIYAGLQHRDAFVDLLREAWIGLGVLTAEAQPNPQAAEPDFLLNRYRAAVRDHYWPFFAEREYLLENYLVNLALQRVFPCRPHGSLFKNLLTLVLPYALLRYFLIGSAAYHQGLNEAVFIRAVYAFSRRIEHHSSFLNHIRELLERNGYDTPAGLVALVKDV</sequence>
<dbReference type="Proteomes" id="UP000019184">
    <property type="component" value="Unassembled WGS sequence"/>
</dbReference>
<evidence type="ECO:0000313" key="2">
    <source>
        <dbReference type="Proteomes" id="UP000019184"/>
    </source>
</evidence>
<accession>A0A7U7G853</accession>
<dbReference type="NCBIfam" id="NF038110">
    <property type="entry name" value="Lys_methyl_FliB"/>
    <property type="match status" value="1"/>
</dbReference>
<comment type="caution">
    <text evidence="1">The sequence shown here is derived from an EMBL/GenBank/DDBJ whole genome shotgun (WGS) entry which is preliminary data.</text>
</comment>
<evidence type="ECO:0000313" key="1">
    <source>
        <dbReference type="EMBL" id="CDH43468.1"/>
    </source>
</evidence>
<dbReference type="EMBL" id="CBTK010000025">
    <property type="protein sequence ID" value="CDH43468.1"/>
    <property type="molecule type" value="Genomic_DNA"/>
</dbReference>
<keyword evidence="2" id="KW-1185">Reference proteome</keyword>
<organism evidence="1 2">
    <name type="scientific">Candidatus Contendobacter odensis Run_B_J11</name>
    <dbReference type="NCBI Taxonomy" id="1400861"/>
    <lineage>
        <taxon>Bacteria</taxon>
        <taxon>Pseudomonadati</taxon>
        <taxon>Pseudomonadota</taxon>
        <taxon>Gammaproteobacteria</taxon>
        <taxon>Candidatus Competibacteraceae</taxon>
        <taxon>Candidatus Contendibacter</taxon>
    </lineage>
</organism>
<dbReference type="AlphaFoldDB" id="A0A7U7G853"/>
<proteinExistence type="predicted"/>
<protein>
    <submittedName>
        <fullName evidence="1">Uncharacterized protein</fullName>
    </submittedName>
</protein>
<name>A0A7U7G853_9GAMM</name>
<gene>
    <name evidence="1" type="ORF">BN874_1200004</name>
</gene>